<dbReference type="EMBL" id="CAKLBC010000741">
    <property type="protein sequence ID" value="CAH0487963.1"/>
    <property type="molecule type" value="Genomic_DNA"/>
</dbReference>
<gene>
    <name evidence="1" type="ORF">PFR001_LOCUS3480</name>
</gene>
<dbReference type="Proteomes" id="UP001157938">
    <property type="component" value="Unassembled WGS sequence"/>
</dbReference>
<keyword evidence="2" id="KW-1185">Reference proteome</keyword>
<evidence type="ECO:0000313" key="2">
    <source>
        <dbReference type="Proteomes" id="UP001157938"/>
    </source>
</evidence>
<organism evidence="1 2">
    <name type="scientific">Peronospora farinosa</name>
    <dbReference type="NCBI Taxonomy" id="134698"/>
    <lineage>
        <taxon>Eukaryota</taxon>
        <taxon>Sar</taxon>
        <taxon>Stramenopiles</taxon>
        <taxon>Oomycota</taxon>
        <taxon>Peronosporomycetes</taxon>
        <taxon>Peronosporales</taxon>
        <taxon>Peronosporaceae</taxon>
        <taxon>Peronospora</taxon>
    </lineage>
</organism>
<name>A0ABN8C642_9STRA</name>
<evidence type="ECO:0000313" key="1">
    <source>
        <dbReference type="EMBL" id="CAH0487963.1"/>
    </source>
</evidence>
<protein>
    <submittedName>
        <fullName evidence="1">Uncharacterized protein</fullName>
    </submittedName>
</protein>
<sequence length="115" mass="13373">MSTERSFSDVSGSDDDDFLDASYDEFEEQETLAQDLVRSGFFDTGESEVDEVSSTQHFPPIPKPMCPIPLEIYWNNYKLEGLPRLYSVVCFPCLNYYKREVPQVNNFNGFWTNFK</sequence>
<accession>A0ABN8C642</accession>
<comment type="caution">
    <text evidence="1">The sequence shown here is derived from an EMBL/GenBank/DDBJ whole genome shotgun (WGS) entry which is preliminary data.</text>
</comment>
<reference evidence="1 2" key="1">
    <citation type="submission" date="2021-11" db="EMBL/GenBank/DDBJ databases">
        <authorList>
            <person name="Islam A."/>
            <person name="Islam S."/>
            <person name="Flora M.S."/>
            <person name="Rahman M."/>
            <person name="Ziaur R.M."/>
            <person name="Epstein J.H."/>
            <person name="Hassan M."/>
            <person name="Klassen M."/>
            <person name="Woodard K."/>
            <person name="Webb A."/>
            <person name="Webby R.J."/>
            <person name="El Zowalaty M.E."/>
        </authorList>
    </citation>
    <scope>NUCLEOTIDE SEQUENCE [LARGE SCALE GENOMIC DNA]</scope>
    <source>
        <strain evidence="1">Pf1</strain>
    </source>
</reference>
<proteinExistence type="predicted"/>